<reference evidence="1 2" key="1">
    <citation type="journal article" date="2023" name="J. Hered.">
        <title>Chromosome-level genome of the wood stork (Mycteria americana) provides insight into avian chromosome evolution.</title>
        <authorList>
            <person name="Flamio R. Jr."/>
            <person name="Ramstad K.M."/>
        </authorList>
    </citation>
    <scope>NUCLEOTIDE SEQUENCE [LARGE SCALE GENOMIC DNA]</scope>
    <source>
        <strain evidence="1">JAX WOST 10</strain>
    </source>
</reference>
<keyword evidence="2" id="KW-1185">Reference proteome</keyword>
<organism evidence="1 2">
    <name type="scientific">Mycteria americana</name>
    <name type="common">Wood stork</name>
    <dbReference type="NCBI Taxonomy" id="33587"/>
    <lineage>
        <taxon>Eukaryota</taxon>
        <taxon>Metazoa</taxon>
        <taxon>Chordata</taxon>
        <taxon>Craniata</taxon>
        <taxon>Vertebrata</taxon>
        <taxon>Euteleostomi</taxon>
        <taxon>Archelosauria</taxon>
        <taxon>Archosauria</taxon>
        <taxon>Dinosauria</taxon>
        <taxon>Saurischia</taxon>
        <taxon>Theropoda</taxon>
        <taxon>Coelurosauria</taxon>
        <taxon>Aves</taxon>
        <taxon>Neognathae</taxon>
        <taxon>Neoaves</taxon>
        <taxon>Aequornithes</taxon>
        <taxon>Ciconiiformes</taxon>
        <taxon>Ciconiidae</taxon>
        <taxon>Mycteria</taxon>
    </lineage>
</organism>
<comment type="caution">
    <text evidence="1">The sequence shown here is derived from an EMBL/GenBank/DDBJ whole genome shotgun (WGS) entry which is preliminary data.</text>
</comment>
<protein>
    <submittedName>
        <fullName evidence="1">Uncharacterized protein</fullName>
    </submittedName>
</protein>
<dbReference type="AlphaFoldDB" id="A0AAN7NSJ9"/>
<dbReference type="EMBL" id="JAUNZN010000005">
    <property type="protein sequence ID" value="KAK4821170.1"/>
    <property type="molecule type" value="Genomic_DNA"/>
</dbReference>
<gene>
    <name evidence="1" type="ORF">QYF61_014657</name>
</gene>
<name>A0AAN7NSJ9_MYCAM</name>
<dbReference type="Proteomes" id="UP001333110">
    <property type="component" value="Unassembled WGS sequence"/>
</dbReference>
<sequence length="205" mass="23223">MRPVLGSPAQDRYRPTGVSPAEDRKIIMGLDHPSYKERLRALGLLSLRRRLKVDLIYIDKYLTEGCKKGGTRLFLVVLSDRTRGNGHKVKYKKFHLNIRNTHGQTLEQVAQKGCRVSILGEIKTKLDMVLSNLATKIAMEDFPHRPGTYPCKCKSAIIELKDGTKLLVESFHCRLFHHCPHAIIGELVRGSPRGSLSNRDTFHGR</sequence>
<evidence type="ECO:0000313" key="2">
    <source>
        <dbReference type="Proteomes" id="UP001333110"/>
    </source>
</evidence>
<proteinExistence type="predicted"/>
<evidence type="ECO:0000313" key="1">
    <source>
        <dbReference type="EMBL" id="KAK4821170.1"/>
    </source>
</evidence>
<accession>A0AAN7NSJ9</accession>